<dbReference type="AlphaFoldDB" id="A0A139A1F5"/>
<dbReference type="EMBL" id="KQ965832">
    <property type="protein sequence ID" value="KXS10193.1"/>
    <property type="molecule type" value="Genomic_DNA"/>
</dbReference>
<sequence length="161" mass="18391">MFSWVSFDACVDSALCHPNRLHYPPTELLLFPQSNMDGNSSDSPDKQSKKRDRSVDPGSSSKSIPEVPQVIAKKSKKLEKKERPGKGASVSDEQRVSSRIQHNRGRVHNPRGEQGRWRRSPDLLIFQHCDWADVCVRGFAWGNLWAHVARQQCSDDTHTWR</sequence>
<organism evidence="2 3">
    <name type="scientific">Gonapodya prolifera (strain JEL478)</name>
    <name type="common">Monoblepharis prolifera</name>
    <dbReference type="NCBI Taxonomy" id="1344416"/>
    <lineage>
        <taxon>Eukaryota</taxon>
        <taxon>Fungi</taxon>
        <taxon>Fungi incertae sedis</taxon>
        <taxon>Chytridiomycota</taxon>
        <taxon>Chytridiomycota incertae sedis</taxon>
        <taxon>Monoblepharidomycetes</taxon>
        <taxon>Monoblepharidales</taxon>
        <taxon>Gonapodyaceae</taxon>
        <taxon>Gonapodya</taxon>
    </lineage>
</organism>
<feature type="region of interest" description="Disordered" evidence="1">
    <location>
        <begin position="32"/>
        <end position="116"/>
    </location>
</feature>
<keyword evidence="3" id="KW-1185">Reference proteome</keyword>
<reference evidence="2 3" key="1">
    <citation type="journal article" date="2015" name="Genome Biol. Evol.">
        <title>Phylogenomic analyses indicate that early fungi evolved digesting cell walls of algal ancestors of land plants.</title>
        <authorList>
            <person name="Chang Y."/>
            <person name="Wang S."/>
            <person name="Sekimoto S."/>
            <person name="Aerts A.L."/>
            <person name="Choi C."/>
            <person name="Clum A."/>
            <person name="LaButti K.M."/>
            <person name="Lindquist E.A."/>
            <person name="Yee Ngan C."/>
            <person name="Ohm R.A."/>
            <person name="Salamov A.A."/>
            <person name="Grigoriev I.V."/>
            <person name="Spatafora J.W."/>
            <person name="Berbee M.L."/>
        </authorList>
    </citation>
    <scope>NUCLEOTIDE SEQUENCE [LARGE SCALE GENOMIC DNA]</scope>
    <source>
        <strain evidence="2 3">JEL478</strain>
    </source>
</reference>
<gene>
    <name evidence="2" type="ORF">M427DRAFT_184249</name>
</gene>
<name>A0A139A1F5_GONPJ</name>
<feature type="compositionally biased region" description="Polar residues" evidence="1">
    <location>
        <begin position="32"/>
        <end position="42"/>
    </location>
</feature>
<protein>
    <submittedName>
        <fullName evidence="2">Uncharacterized protein</fullName>
    </submittedName>
</protein>
<evidence type="ECO:0000313" key="2">
    <source>
        <dbReference type="EMBL" id="KXS10193.1"/>
    </source>
</evidence>
<evidence type="ECO:0000256" key="1">
    <source>
        <dbReference type="SAM" id="MobiDB-lite"/>
    </source>
</evidence>
<dbReference type="Proteomes" id="UP000070544">
    <property type="component" value="Unassembled WGS sequence"/>
</dbReference>
<evidence type="ECO:0000313" key="3">
    <source>
        <dbReference type="Proteomes" id="UP000070544"/>
    </source>
</evidence>
<proteinExistence type="predicted"/>
<accession>A0A139A1F5</accession>